<organism evidence="2 3">
    <name type="scientific">Sulfuricurvum kujiense (strain ATCC BAA-921 / DSM 16994 / JCM 11577 / YK-1)</name>
    <dbReference type="NCBI Taxonomy" id="709032"/>
    <lineage>
        <taxon>Bacteria</taxon>
        <taxon>Pseudomonadati</taxon>
        <taxon>Campylobacterota</taxon>
        <taxon>Epsilonproteobacteria</taxon>
        <taxon>Campylobacterales</taxon>
        <taxon>Sulfurimonadaceae</taxon>
        <taxon>Sulfuricurvum</taxon>
    </lineage>
</organism>
<protein>
    <submittedName>
        <fullName evidence="2">Uncharacterized protein</fullName>
    </submittedName>
</protein>
<reference evidence="2 3" key="1">
    <citation type="journal article" date="2012" name="Stand. Genomic Sci.">
        <title>Complete genome sequence of the sulfur compounds oxidizing chemolithoautotroph Sulfuricurvum kujiense type strain (YK-1(T)).</title>
        <authorList>
            <person name="Han C."/>
            <person name="Kotsyurbenko O."/>
            <person name="Chertkov O."/>
            <person name="Held B."/>
            <person name="Lapidus A."/>
            <person name="Nolan M."/>
            <person name="Lucas S."/>
            <person name="Hammon N."/>
            <person name="Deshpande S."/>
            <person name="Cheng J.F."/>
            <person name="Tapia R."/>
            <person name="Goodwin L.A."/>
            <person name="Pitluck S."/>
            <person name="Liolios K."/>
            <person name="Pagani I."/>
            <person name="Ivanova N."/>
            <person name="Mavromatis K."/>
            <person name="Mikhailova N."/>
            <person name="Pati A."/>
            <person name="Chen A."/>
            <person name="Palaniappan K."/>
            <person name="Land M."/>
            <person name="Hauser L."/>
            <person name="Chang Y.J."/>
            <person name="Jeffries C.D."/>
            <person name="Brambilla E.M."/>
            <person name="Rohde M."/>
            <person name="Spring S."/>
            <person name="Sikorski J."/>
            <person name="Goker M."/>
            <person name="Woyke T."/>
            <person name="Bristow J."/>
            <person name="Eisen J.A."/>
            <person name="Markowitz V."/>
            <person name="Hugenholtz P."/>
            <person name="Kyrpides N.C."/>
            <person name="Klenk H.P."/>
            <person name="Detter J.C."/>
        </authorList>
    </citation>
    <scope>NUCLEOTIDE SEQUENCE [LARGE SCALE GENOMIC DNA]</scope>
    <source>
        <strain evidence="3">ATCC BAA-921 / DSM 16994 / JCM 11577 / YK-1</strain>
    </source>
</reference>
<dbReference type="NCBIfam" id="TIGR02532">
    <property type="entry name" value="IV_pilin_GFxxxE"/>
    <property type="match status" value="1"/>
</dbReference>
<keyword evidence="3" id="KW-1185">Reference proteome</keyword>
<sequence length="216" mass="23632">MKRALTLIELILSIVIIGIVFTVIPRLVSAMNQTSKTAIEEEAMYNAMTLMGAIINLPWDENNTEHNQILNVAQGNLAYECNTSSGYRIGGFIGGRNCIQPIGIDYNASSLGPEGSDMNDIDDYTLPIDADSNCSRNAGKMLYTLTPSVTYVVDPSPSGTMVLYDLNTSNQASSNTKHVTVKVGYHIDNKHSGCISVLEYHAFNIGQIHINSRPWN</sequence>
<dbReference type="AlphaFoldDB" id="E4TWP7"/>
<evidence type="ECO:0000256" key="1">
    <source>
        <dbReference type="SAM" id="Phobius"/>
    </source>
</evidence>
<dbReference type="STRING" id="709032.Sulku_2233"/>
<feature type="transmembrane region" description="Helical" evidence="1">
    <location>
        <begin position="7"/>
        <end position="28"/>
    </location>
</feature>
<dbReference type="InterPro" id="IPR012902">
    <property type="entry name" value="N_methyl_site"/>
</dbReference>
<evidence type="ECO:0000313" key="3">
    <source>
        <dbReference type="Proteomes" id="UP000008721"/>
    </source>
</evidence>
<dbReference type="RefSeq" id="WP_013461090.1">
    <property type="nucleotide sequence ID" value="NC_014762.1"/>
</dbReference>
<dbReference type="OrthoDB" id="5334095at2"/>
<dbReference type="KEGG" id="sku:Sulku_2233"/>
<evidence type="ECO:0000313" key="2">
    <source>
        <dbReference type="EMBL" id="ADR34893.1"/>
    </source>
</evidence>
<keyword evidence="1" id="KW-0472">Membrane</keyword>
<accession>E4TWP7</accession>
<keyword evidence="1" id="KW-1133">Transmembrane helix</keyword>
<dbReference type="eggNOG" id="COG2165">
    <property type="taxonomic scope" value="Bacteria"/>
</dbReference>
<gene>
    <name evidence="2" type="ordered locus">Sulku_2233</name>
</gene>
<name>E4TWP7_SULKY</name>
<keyword evidence="1" id="KW-0812">Transmembrane</keyword>
<dbReference type="Proteomes" id="UP000008721">
    <property type="component" value="Chromosome"/>
</dbReference>
<proteinExistence type="predicted"/>
<dbReference type="HOGENOM" id="CLU_1277076_0_0_7"/>
<dbReference type="EMBL" id="CP002355">
    <property type="protein sequence ID" value="ADR34893.1"/>
    <property type="molecule type" value="Genomic_DNA"/>
</dbReference>